<protein>
    <recommendedName>
        <fullName evidence="3">NlpC/P60 family protein</fullName>
    </recommendedName>
</protein>
<comment type="caution">
    <text evidence="1">The sequence shown here is derived from an EMBL/GenBank/DDBJ whole genome shotgun (WGS) entry which is preliminary data.</text>
</comment>
<dbReference type="Gene3D" id="3.90.1720.10">
    <property type="entry name" value="endopeptidase domain like (from Nostoc punctiforme)"/>
    <property type="match status" value="1"/>
</dbReference>
<accession>A0A4R6EMP9</accession>
<name>A0A4R6EMP9_SCAGO</name>
<reference evidence="1 2" key="1">
    <citation type="submission" date="2019-03" db="EMBL/GenBank/DDBJ databases">
        <title>Genomic analyses of the natural microbiome of Caenorhabditis elegans.</title>
        <authorList>
            <person name="Samuel B."/>
        </authorList>
    </citation>
    <scope>NUCLEOTIDE SEQUENCE [LARGE SCALE GENOMIC DNA]</scope>
    <source>
        <strain evidence="1 2">BIGb0156</strain>
    </source>
</reference>
<proteinExistence type="predicted"/>
<evidence type="ECO:0008006" key="3">
    <source>
        <dbReference type="Google" id="ProtNLM"/>
    </source>
</evidence>
<organism evidence="1 2">
    <name type="scientific">Scandinavium goeteborgense</name>
    <dbReference type="NCBI Taxonomy" id="1851514"/>
    <lineage>
        <taxon>Bacteria</taxon>
        <taxon>Pseudomonadati</taxon>
        <taxon>Pseudomonadota</taxon>
        <taxon>Gammaproteobacteria</taxon>
        <taxon>Enterobacterales</taxon>
        <taxon>Enterobacteriaceae</taxon>
        <taxon>Scandinavium</taxon>
    </lineage>
</organism>
<dbReference type="Proteomes" id="UP000295530">
    <property type="component" value="Unassembled WGS sequence"/>
</dbReference>
<dbReference type="OrthoDB" id="5522511at2"/>
<evidence type="ECO:0000313" key="1">
    <source>
        <dbReference type="EMBL" id="TDN60490.1"/>
    </source>
</evidence>
<sequence>MSWNKERAVSHINSNAGSVSHHDCAAYTRKAIEAGGIHIGRTLFAKDYGPLLEGAGFTKVYPDETIRAGDVVIQGSLASTSGYMAMFNGSIWVSDFRQHSDIYPGPGYRRYKPPYQIYRRN</sequence>
<gene>
    <name evidence="1" type="ORF">EC847_10262</name>
</gene>
<keyword evidence="2" id="KW-1185">Reference proteome</keyword>
<dbReference type="RefSeq" id="WP_133460356.1">
    <property type="nucleotide sequence ID" value="NZ_SNVX01000002.1"/>
</dbReference>
<dbReference type="EMBL" id="SNVX01000002">
    <property type="protein sequence ID" value="TDN60490.1"/>
    <property type="molecule type" value="Genomic_DNA"/>
</dbReference>
<evidence type="ECO:0000313" key="2">
    <source>
        <dbReference type="Proteomes" id="UP000295530"/>
    </source>
</evidence>
<dbReference type="AlphaFoldDB" id="A0A4R6EMP9"/>